<feature type="region of interest" description="Disordered" evidence="1">
    <location>
        <begin position="1"/>
        <end position="22"/>
    </location>
</feature>
<name>A0A3L0W6N7_ECOLX</name>
<proteinExistence type="predicted"/>
<gene>
    <name evidence="2" type="ORF">D9F05_09800</name>
</gene>
<evidence type="ECO:0000313" key="2">
    <source>
        <dbReference type="EMBL" id="MHO04665.1"/>
    </source>
</evidence>
<dbReference type="EMBL" id="RNRV01000013">
    <property type="protein sequence ID" value="MHO04665.1"/>
    <property type="molecule type" value="Genomic_DNA"/>
</dbReference>
<organism evidence="2">
    <name type="scientific">Escherichia coli</name>
    <dbReference type="NCBI Taxonomy" id="562"/>
    <lineage>
        <taxon>Bacteria</taxon>
        <taxon>Pseudomonadati</taxon>
        <taxon>Pseudomonadota</taxon>
        <taxon>Gammaproteobacteria</taxon>
        <taxon>Enterobacterales</taxon>
        <taxon>Enterobacteriaceae</taxon>
        <taxon>Escherichia</taxon>
    </lineage>
</organism>
<accession>A0A3L0W6N7</accession>
<reference evidence="2" key="1">
    <citation type="submission" date="2018-10" db="EMBL/GenBank/DDBJ databases">
        <authorList>
            <consortium name="NARMS: The National Antimicrobial Resistance Monitoring System"/>
        </authorList>
    </citation>
    <scope>NUCLEOTIDE SEQUENCE [LARGE SCALE GENOMIC DNA]</scope>
    <source>
        <strain evidence="2">CVM N17EC0388</strain>
    </source>
</reference>
<comment type="caution">
    <text evidence="2">The sequence shown here is derived from an EMBL/GenBank/DDBJ whole genome shotgun (WGS) entry which is preliminary data.</text>
</comment>
<dbReference type="AlphaFoldDB" id="A0A3L0W6N7"/>
<evidence type="ECO:0000256" key="1">
    <source>
        <dbReference type="SAM" id="MobiDB-lite"/>
    </source>
</evidence>
<sequence>MQRKSPHQYKSQKYKRQNNRKPVYRHMITRLNMTPRRLRQTNWSSVMVYLIPVTHQLRKKSAQRLMFVLPSSLHRCS</sequence>
<protein>
    <submittedName>
        <fullName evidence="2">Uncharacterized protein</fullName>
    </submittedName>
</protein>